<evidence type="ECO:0000313" key="2">
    <source>
        <dbReference type="Proteomes" id="UP001732700"/>
    </source>
</evidence>
<sequence length="166" mass="18000">MSSSSGYVAIPRCPVIFDGANYPDFAAFMRVYMRGLRLWGVLSGEVSCPPCPPAPMAPLPPTPIVLGADASQEAKDAAQSADDSAVAAYDLKFKQYSSDLEAYQHALTTYTQWVDEDARAASVLTSSVLPQYAAEFMSLPTVAAQWAHLRQRYQPSGDALYLSVVR</sequence>
<accession>A0ACD5W0P5</accession>
<reference evidence="1" key="1">
    <citation type="submission" date="2021-05" db="EMBL/GenBank/DDBJ databases">
        <authorList>
            <person name="Scholz U."/>
            <person name="Mascher M."/>
            <person name="Fiebig A."/>
        </authorList>
    </citation>
    <scope>NUCLEOTIDE SEQUENCE [LARGE SCALE GENOMIC DNA]</scope>
</reference>
<reference evidence="1" key="2">
    <citation type="submission" date="2025-09" db="UniProtKB">
        <authorList>
            <consortium name="EnsemblPlants"/>
        </authorList>
    </citation>
    <scope>IDENTIFICATION</scope>
</reference>
<dbReference type="Proteomes" id="UP001732700">
    <property type="component" value="Chromosome 3D"/>
</dbReference>
<dbReference type="EnsemblPlants" id="AVESA.00010b.r2.3DG0534430.1">
    <property type="protein sequence ID" value="AVESA.00010b.r2.3DG0534430.1.CDS.1"/>
    <property type="gene ID" value="AVESA.00010b.r2.3DG0534430"/>
</dbReference>
<name>A0ACD5W0P5_AVESA</name>
<organism evidence="1 2">
    <name type="scientific">Avena sativa</name>
    <name type="common">Oat</name>
    <dbReference type="NCBI Taxonomy" id="4498"/>
    <lineage>
        <taxon>Eukaryota</taxon>
        <taxon>Viridiplantae</taxon>
        <taxon>Streptophyta</taxon>
        <taxon>Embryophyta</taxon>
        <taxon>Tracheophyta</taxon>
        <taxon>Spermatophyta</taxon>
        <taxon>Magnoliopsida</taxon>
        <taxon>Liliopsida</taxon>
        <taxon>Poales</taxon>
        <taxon>Poaceae</taxon>
        <taxon>BOP clade</taxon>
        <taxon>Pooideae</taxon>
        <taxon>Poodae</taxon>
        <taxon>Poeae</taxon>
        <taxon>Poeae Chloroplast Group 1 (Aveneae type)</taxon>
        <taxon>Aveninae</taxon>
        <taxon>Avena</taxon>
    </lineage>
</organism>
<keyword evidence="2" id="KW-1185">Reference proteome</keyword>
<evidence type="ECO:0000313" key="1">
    <source>
        <dbReference type="EnsemblPlants" id="AVESA.00010b.r2.3DG0534430.1.CDS.1"/>
    </source>
</evidence>
<protein>
    <submittedName>
        <fullName evidence="1">Uncharacterized protein</fullName>
    </submittedName>
</protein>
<proteinExistence type="predicted"/>